<protein>
    <submittedName>
        <fullName evidence="2">MarR family winged helix-turn-helix transcriptional regulator</fullName>
    </submittedName>
</protein>
<dbReference type="Pfam" id="PF01047">
    <property type="entry name" value="MarR"/>
    <property type="match status" value="1"/>
</dbReference>
<sequence length="183" mass="19331">MKPERLQNLVGALALRLSDEIAEGAESLAPRDEPAAAIALIGRSPGWTIRYLSEDLGLSHAATVRLVDRLVGDGLMMRAKSTKDARAVELSLTPAGQEIYQRILDARHERLAVALSCLSDAEKDALGAIADKLLAAVAKGGACRSRICRFCDVQSCKTCPIDEALATAATATALCSRRSGASD</sequence>
<feature type="domain" description="HTH marR-type" evidence="1">
    <location>
        <begin position="3"/>
        <end position="135"/>
    </location>
</feature>
<accession>A0ABV7LIX4</accession>
<name>A0ABV7LIX4_9GAMM</name>
<evidence type="ECO:0000259" key="1">
    <source>
        <dbReference type="PROSITE" id="PS50995"/>
    </source>
</evidence>
<comment type="caution">
    <text evidence="2">The sequence shown here is derived from an EMBL/GenBank/DDBJ whole genome shotgun (WGS) entry which is preliminary data.</text>
</comment>
<dbReference type="PANTHER" id="PTHR33164:SF57">
    <property type="entry name" value="MARR-FAMILY TRANSCRIPTIONAL REGULATOR"/>
    <property type="match status" value="1"/>
</dbReference>
<dbReference type="Gene3D" id="1.10.10.10">
    <property type="entry name" value="Winged helix-like DNA-binding domain superfamily/Winged helix DNA-binding domain"/>
    <property type="match status" value="1"/>
</dbReference>
<dbReference type="InterPro" id="IPR036388">
    <property type="entry name" value="WH-like_DNA-bd_sf"/>
</dbReference>
<keyword evidence="3" id="KW-1185">Reference proteome</keyword>
<dbReference type="Proteomes" id="UP001595579">
    <property type="component" value="Unassembled WGS sequence"/>
</dbReference>
<organism evidence="2 3">
    <name type="scientific">Litchfieldella rifensis</name>
    <dbReference type="NCBI Taxonomy" id="762643"/>
    <lineage>
        <taxon>Bacteria</taxon>
        <taxon>Pseudomonadati</taxon>
        <taxon>Pseudomonadota</taxon>
        <taxon>Gammaproteobacteria</taxon>
        <taxon>Oceanospirillales</taxon>
        <taxon>Halomonadaceae</taxon>
        <taxon>Litchfieldella</taxon>
    </lineage>
</organism>
<reference evidence="3" key="1">
    <citation type="journal article" date="2019" name="Int. J. Syst. Evol. Microbiol.">
        <title>The Global Catalogue of Microorganisms (GCM) 10K type strain sequencing project: providing services to taxonomists for standard genome sequencing and annotation.</title>
        <authorList>
            <consortium name="The Broad Institute Genomics Platform"/>
            <consortium name="The Broad Institute Genome Sequencing Center for Infectious Disease"/>
            <person name="Wu L."/>
            <person name="Ma J."/>
        </authorList>
    </citation>
    <scope>NUCLEOTIDE SEQUENCE [LARGE SCALE GENOMIC DNA]</scope>
    <source>
        <strain evidence="3">CECT 7698</strain>
    </source>
</reference>
<dbReference type="SUPFAM" id="SSF46785">
    <property type="entry name" value="Winged helix' DNA-binding domain"/>
    <property type="match status" value="1"/>
</dbReference>
<proteinExistence type="predicted"/>
<dbReference type="InterPro" id="IPR000835">
    <property type="entry name" value="HTH_MarR-typ"/>
</dbReference>
<dbReference type="InterPro" id="IPR036390">
    <property type="entry name" value="WH_DNA-bd_sf"/>
</dbReference>
<dbReference type="EMBL" id="JBHRUG010000002">
    <property type="protein sequence ID" value="MFC3282146.1"/>
    <property type="molecule type" value="Genomic_DNA"/>
</dbReference>
<evidence type="ECO:0000313" key="3">
    <source>
        <dbReference type="Proteomes" id="UP001595579"/>
    </source>
</evidence>
<dbReference type="PANTHER" id="PTHR33164">
    <property type="entry name" value="TRANSCRIPTIONAL REGULATOR, MARR FAMILY"/>
    <property type="match status" value="1"/>
</dbReference>
<gene>
    <name evidence="2" type="ORF">ACFOEV_00810</name>
</gene>
<dbReference type="RefSeq" id="WP_386770620.1">
    <property type="nucleotide sequence ID" value="NZ_JBHRUG010000002.1"/>
</dbReference>
<dbReference type="InterPro" id="IPR039422">
    <property type="entry name" value="MarR/SlyA-like"/>
</dbReference>
<dbReference type="SMART" id="SM00347">
    <property type="entry name" value="HTH_MARR"/>
    <property type="match status" value="1"/>
</dbReference>
<dbReference type="PROSITE" id="PS50995">
    <property type="entry name" value="HTH_MARR_2"/>
    <property type="match status" value="1"/>
</dbReference>
<evidence type="ECO:0000313" key="2">
    <source>
        <dbReference type="EMBL" id="MFC3282146.1"/>
    </source>
</evidence>